<organism evidence="2 3">
    <name type="scientific">Rhodoferax potami</name>
    <dbReference type="NCBI Taxonomy" id="3068338"/>
    <lineage>
        <taxon>Bacteria</taxon>
        <taxon>Pseudomonadati</taxon>
        <taxon>Pseudomonadota</taxon>
        <taxon>Betaproteobacteria</taxon>
        <taxon>Burkholderiales</taxon>
        <taxon>Comamonadaceae</taxon>
        <taxon>Rhodoferax</taxon>
    </lineage>
</organism>
<protein>
    <recommendedName>
        <fullName evidence="4">O-antigen ligase domain-containing protein</fullName>
    </recommendedName>
</protein>
<feature type="transmembrane region" description="Helical" evidence="1">
    <location>
        <begin position="71"/>
        <end position="90"/>
    </location>
</feature>
<sequence length="405" mass="45204">MNKLLSFRFQNTALALLLLWLVASAFYYTEQLFSPNFYMGYDEGTLHKVIKYFACLSLSVYFCFAARAWGVLFFCTLLLLLAAFFVIDSGGLEVTAVSFLVTGTMAPFILIPKLFENRLLLIGRIIVICGAGVGIFSVIEMTLLAPIFESVWASTGSIRSISTLFNPNNLGLYVGVALVLLPNMKMKAIWASLCGALLIFSLVASGSRTAWVSLVVVLVYALIMSAKARARILNFVLRGLPQLILISVILFGVYMISLMYSAPVEVETANRGADLYTASIRWDNFLKFLGSMDVSLVFPDTAGLRTEYIQDNFYLVVLNSFGAVGVLFFIAFFVVFFSPWRNTNSDVFPWKLVFIFYMVSGLSGSQLNSFPNNQMFFISMGSLWAYRVTMRRSRERHTADAPRAA</sequence>
<dbReference type="RefSeq" id="WP_313875698.1">
    <property type="nucleotide sequence ID" value="NZ_JAVBIK010000001.1"/>
</dbReference>
<feature type="transmembrane region" description="Helical" evidence="1">
    <location>
        <begin position="348"/>
        <end position="367"/>
    </location>
</feature>
<feature type="transmembrane region" description="Helical" evidence="1">
    <location>
        <begin position="160"/>
        <end position="181"/>
    </location>
</feature>
<feature type="transmembrane region" description="Helical" evidence="1">
    <location>
        <begin position="49"/>
        <end position="66"/>
    </location>
</feature>
<feature type="transmembrane region" description="Helical" evidence="1">
    <location>
        <begin position="96"/>
        <end position="115"/>
    </location>
</feature>
<dbReference type="EMBL" id="JAVBIK010000001">
    <property type="protein sequence ID" value="MDT7520059.1"/>
    <property type="molecule type" value="Genomic_DNA"/>
</dbReference>
<dbReference type="InterPro" id="IPR051533">
    <property type="entry name" value="WaaL-like"/>
</dbReference>
<keyword evidence="1" id="KW-0812">Transmembrane</keyword>
<keyword evidence="1" id="KW-1133">Transmembrane helix</keyword>
<comment type="caution">
    <text evidence="2">The sequence shown here is derived from an EMBL/GenBank/DDBJ whole genome shotgun (WGS) entry which is preliminary data.</text>
</comment>
<feature type="transmembrane region" description="Helical" evidence="1">
    <location>
        <begin position="122"/>
        <end position="148"/>
    </location>
</feature>
<evidence type="ECO:0000256" key="1">
    <source>
        <dbReference type="SAM" id="Phobius"/>
    </source>
</evidence>
<evidence type="ECO:0000313" key="2">
    <source>
        <dbReference type="EMBL" id="MDT7520059.1"/>
    </source>
</evidence>
<evidence type="ECO:0008006" key="4">
    <source>
        <dbReference type="Google" id="ProtNLM"/>
    </source>
</evidence>
<accession>A0ABU3KQH8</accession>
<feature type="transmembrane region" description="Helical" evidence="1">
    <location>
        <begin position="210"/>
        <end position="228"/>
    </location>
</feature>
<evidence type="ECO:0000313" key="3">
    <source>
        <dbReference type="Proteomes" id="UP001321700"/>
    </source>
</evidence>
<gene>
    <name evidence="2" type="ORF">RAE19_15305</name>
</gene>
<keyword evidence="1" id="KW-0472">Membrane</keyword>
<feature type="transmembrane region" description="Helical" evidence="1">
    <location>
        <begin position="240"/>
        <end position="260"/>
    </location>
</feature>
<name>A0ABU3KQH8_9BURK</name>
<dbReference type="PANTHER" id="PTHR37422:SF13">
    <property type="entry name" value="LIPOPOLYSACCHARIDE BIOSYNTHESIS PROTEIN PA4999-RELATED"/>
    <property type="match status" value="1"/>
</dbReference>
<feature type="transmembrane region" description="Helical" evidence="1">
    <location>
        <begin position="313"/>
        <end position="336"/>
    </location>
</feature>
<reference evidence="2 3" key="1">
    <citation type="submission" date="2023-08" db="EMBL/GenBank/DDBJ databases">
        <title>Rhodoferax potami sp. nov. and Rhodoferax mekongensis sp. nov., isolated from the Mekong River in Thailand.</title>
        <authorList>
            <person name="Kitikhun S."/>
            <person name="Charoenyingcharoen P."/>
            <person name="Siriarchawattana P."/>
            <person name="Likhitrattanapisal S."/>
            <person name="Nilsakha T."/>
            <person name="Chanpet A."/>
            <person name="Rattanawaree P."/>
            <person name="Ingsriswang S."/>
        </authorList>
    </citation>
    <scope>NUCLEOTIDE SEQUENCE [LARGE SCALE GENOMIC DNA]</scope>
    <source>
        <strain evidence="2 3">TBRC 17660</strain>
    </source>
</reference>
<keyword evidence="3" id="KW-1185">Reference proteome</keyword>
<dbReference type="PANTHER" id="PTHR37422">
    <property type="entry name" value="TEICHURONIC ACID BIOSYNTHESIS PROTEIN TUAE"/>
    <property type="match status" value="1"/>
</dbReference>
<dbReference type="Proteomes" id="UP001321700">
    <property type="component" value="Unassembled WGS sequence"/>
</dbReference>
<proteinExistence type="predicted"/>